<dbReference type="Pfam" id="PF06210">
    <property type="entry name" value="DUF1003"/>
    <property type="match status" value="1"/>
</dbReference>
<dbReference type="Proteomes" id="UP000317369">
    <property type="component" value="Chromosome"/>
</dbReference>
<name>A0A517YX16_9BACT</name>
<evidence type="ECO:0000313" key="2">
    <source>
        <dbReference type="EMBL" id="QDU34747.1"/>
    </source>
</evidence>
<feature type="transmembrane region" description="Helical" evidence="1">
    <location>
        <begin position="144"/>
        <end position="171"/>
    </location>
</feature>
<organism evidence="2 3">
    <name type="scientific">Poriferisphaera corsica</name>
    <dbReference type="NCBI Taxonomy" id="2528020"/>
    <lineage>
        <taxon>Bacteria</taxon>
        <taxon>Pseudomonadati</taxon>
        <taxon>Planctomycetota</taxon>
        <taxon>Phycisphaerae</taxon>
        <taxon>Phycisphaerales</taxon>
        <taxon>Phycisphaeraceae</taxon>
        <taxon>Poriferisphaera</taxon>
    </lineage>
</organism>
<sequence>MPTSIVISDFACLKFTVMKRIHLPHPHLPHIPRPHLRLPHSCPVSGESTPTRDRIPVTAIQHSVIDMIHNDHPCTQTAKWISRAIVDEYNSRHVQSILHADKGELSKLDEEVMRAIQEQDILSTNIHEEYEEDMTLGSRAADTVATFGGSWIFVISFTVFIIFWMAINTYWFFHLSNFDPYPFILLNLVLSCLAALQAPIIMMSQNRQGAKDRIRDENEYKVSLKAELEVRKLSEKMDAHMEKQWGHMIELQEAQMELLRHIYEKHDQHPDHL</sequence>
<reference evidence="2 3" key="1">
    <citation type="submission" date="2019-02" db="EMBL/GenBank/DDBJ databases">
        <title>Deep-cultivation of Planctomycetes and their phenomic and genomic characterization uncovers novel biology.</title>
        <authorList>
            <person name="Wiegand S."/>
            <person name="Jogler M."/>
            <person name="Boedeker C."/>
            <person name="Pinto D."/>
            <person name="Vollmers J."/>
            <person name="Rivas-Marin E."/>
            <person name="Kohn T."/>
            <person name="Peeters S.H."/>
            <person name="Heuer A."/>
            <person name="Rast P."/>
            <person name="Oberbeckmann S."/>
            <person name="Bunk B."/>
            <person name="Jeske O."/>
            <person name="Meyerdierks A."/>
            <person name="Storesund J.E."/>
            <person name="Kallscheuer N."/>
            <person name="Luecker S."/>
            <person name="Lage O.M."/>
            <person name="Pohl T."/>
            <person name="Merkel B.J."/>
            <person name="Hornburger P."/>
            <person name="Mueller R.-W."/>
            <person name="Bruemmer F."/>
            <person name="Labrenz M."/>
            <person name="Spormann A.M."/>
            <person name="Op den Camp H."/>
            <person name="Overmann J."/>
            <person name="Amann R."/>
            <person name="Jetten M.S.M."/>
            <person name="Mascher T."/>
            <person name="Medema M.H."/>
            <person name="Devos D.P."/>
            <person name="Kaster A.-K."/>
            <person name="Ovreas L."/>
            <person name="Rohde M."/>
            <person name="Galperin M.Y."/>
            <person name="Jogler C."/>
        </authorList>
    </citation>
    <scope>NUCLEOTIDE SEQUENCE [LARGE SCALE GENOMIC DNA]</scope>
    <source>
        <strain evidence="2 3">KS4</strain>
    </source>
</reference>
<feature type="transmembrane region" description="Helical" evidence="1">
    <location>
        <begin position="183"/>
        <end position="203"/>
    </location>
</feature>
<dbReference type="AlphaFoldDB" id="A0A517YX16"/>
<dbReference type="InterPro" id="IPR010406">
    <property type="entry name" value="DUF1003"/>
</dbReference>
<keyword evidence="1" id="KW-0472">Membrane</keyword>
<accession>A0A517YX16</accession>
<dbReference type="OrthoDB" id="9795736at2"/>
<evidence type="ECO:0000256" key="1">
    <source>
        <dbReference type="SAM" id="Phobius"/>
    </source>
</evidence>
<protein>
    <recommendedName>
        <fullName evidence="4">DUF1003 domain-containing protein</fullName>
    </recommendedName>
</protein>
<dbReference type="KEGG" id="pcor:KS4_28210"/>
<keyword evidence="1" id="KW-1133">Transmembrane helix</keyword>
<dbReference type="PANTHER" id="PTHR41386:SF1">
    <property type="entry name" value="MEMBRANE PROTEIN"/>
    <property type="match status" value="1"/>
</dbReference>
<dbReference type="PANTHER" id="PTHR41386">
    <property type="entry name" value="INTEGRAL MEMBRANE PROTEIN-RELATED"/>
    <property type="match status" value="1"/>
</dbReference>
<evidence type="ECO:0000313" key="3">
    <source>
        <dbReference type="Proteomes" id="UP000317369"/>
    </source>
</evidence>
<gene>
    <name evidence="2" type="ORF">KS4_28210</name>
</gene>
<evidence type="ECO:0008006" key="4">
    <source>
        <dbReference type="Google" id="ProtNLM"/>
    </source>
</evidence>
<keyword evidence="1" id="KW-0812">Transmembrane</keyword>
<dbReference type="EMBL" id="CP036425">
    <property type="protein sequence ID" value="QDU34747.1"/>
    <property type="molecule type" value="Genomic_DNA"/>
</dbReference>
<proteinExistence type="predicted"/>
<keyword evidence="3" id="KW-1185">Reference proteome</keyword>